<dbReference type="PANTHER" id="PTHR34203">
    <property type="entry name" value="METHYLTRANSFERASE, FKBM FAMILY PROTEIN"/>
    <property type="match status" value="1"/>
</dbReference>
<keyword evidence="3" id="KW-1185">Reference proteome</keyword>
<dbReference type="Pfam" id="PF05050">
    <property type="entry name" value="Methyltransf_21"/>
    <property type="match status" value="1"/>
</dbReference>
<dbReference type="InterPro" id="IPR052514">
    <property type="entry name" value="SAM-dependent_MTase"/>
</dbReference>
<dbReference type="InterPro" id="IPR029063">
    <property type="entry name" value="SAM-dependent_MTases_sf"/>
</dbReference>
<dbReference type="EMBL" id="JWZX01001514">
    <property type="protein sequence ID" value="KOO33464.1"/>
    <property type="molecule type" value="Genomic_DNA"/>
</dbReference>
<protein>
    <recommendedName>
        <fullName evidence="1">Methyltransferase FkbM domain-containing protein</fullName>
    </recommendedName>
</protein>
<evidence type="ECO:0000313" key="2">
    <source>
        <dbReference type="EMBL" id="KOO33464.1"/>
    </source>
</evidence>
<dbReference type="Gene3D" id="3.40.50.150">
    <property type="entry name" value="Vaccinia Virus protein VP39"/>
    <property type="match status" value="1"/>
</dbReference>
<dbReference type="Proteomes" id="UP000037460">
    <property type="component" value="Unassembled WGS sequence"/>
</dbReference>
<evidence type="ECO:0000259" key="1">
    <source>
        <dbReference type="Pfam" id="PF05050"/>
    </source>
</evidence>
<sequence>MLRRRPSGFVIDVGSFDGRDAIAFAKAGHRVWTIEPSPGKVEPIRERIASLGLAQNVTVFPYAMSNTTGTAPFVVNRAGRPAQKMFRGELGSAQDGLGKALWNVDNKTAAVVHVPVRTLDAIVPPAQDVLLLKVDAQGYDYQVLLGAQCDGPDVTIPGLDIRGKPVSVRTYADELARTDKGQLNRGVNFGRWDDVVCEPSGMR</sequence>
<dbReference type="PANTHER" id="PTHR34203:SF15">
    <property type="entry name" value="SLL1173 PROTEIN"/>
    <property type="match status" value="1"/>
</dbReference>
<dbReference type="AlphaFoldDB" id="A0A0M0K3U4"/>
<gene>
    <name evidence="2" type="ORF">Ctob_013459</name>
</gene>
<dbReference type="InterPro" id="IPR006342">
    <property type="entry name" value="FkbM_mtfrase"/>
</dbReference>
<comment type="caution">
    <text evidence="2">The sequence shown here is derived from an EMBL/GenBank/DDBJ whole genome shotgun (WGS) entry which is preliminary data.</text>
</comment>
<evidence type="ECO:0000313" key="3">
    <source>
        <dbReference type="Proteomes" id="UP000037460"/>
    </source>
</evidence>
<name>A0A0M0K3U4_9EUKA</name>
<feature type="domain" description="Methyltransferase FkbM" evidence="1">
    <location>
        <begin position="12"/>
        <end position="148"/>
    </location>
</feature>
<accession>A0A0M0K3U4</accession>
<reference evidence="3" key="1">
    <citation type="journal article" date="2015" name="PLoS Genet.">
        <title>Genome Sequence and Transcriptome Analyses of Chrysochromulina tobin: Metabolic Tools for Enhanced Algal Fitness in the Prominent Order Prymnesiales (Haptophyceae).</title>
        <authorList>
            <person name="Hovde B.T."/>
            <person name="Deodato C.R."/>
            <person name="Hunsperger H.M."/>
            <person name="Ryken S.A."/>
            <person name="Yost W."/>
            <person name="Jha R.K."/>
            <person name="Patterson J."/>
            <person name="Monnat R.J. Jr."/>
            <person name="Barlow S.B."/>
            <person name="Starkenburg S.R."/>
            <person name="Cattolico R.A."/>
        </authorList>
    </citation>
    <scope>NUCLEOTIDE SEQUENCE</scope>
    <source>
        <strain evidence="3">CCMP291</strain>
    </source>
</reference>
<organism evidence="2 3">
    <name type="scientific">Chrysochromulina tobinii</name>
    <dbReference type="NCBI Taxonomy" id="1460289"/>
    <lineage>
        <taxon>Eukaryota</taxon>
        <taxon>Haptista</taxon>
        <taxon>Haptophyta</taxon>
        <taxon>Prymnesiophyceae</taxon>
        <taxon>Prymnesiales</taxon>
        <taxon>Chrysochromulinaceae</taxon>
        <taxon>Chrysochromulina</taxon>
    </lineage>
</organism>
<dbReference type="OrthoDB" id="411251at2759"/>
<proteinExistence type="predicted"/>
<dbReference type="NCBIfam" id="TIGR01444">
    <property type="entry name" value="fkbM_fam"/>
    <property type="match status" value="1"/>
</dbReference>
<dbReference type="SUPFAM" id="SSF53335">
    <property type="entry name" value="S-adenosyl-L-methionine-dependent methyltransferases"/>
    <property type="match status" value="1"/>
</dbReference>